<dbReference type="InterPro" id="IPR020846">
    <property type="entry name" value="MFS_dom"/>
</dbReference>
<feature type="transmembrane region" description="Helical" evidence="7">
    <location>
        <begin position="174"/>
        <end position="196"/>
    </location>
</feature>
<dbReference type="PROSITE" id="PS50850">
    <property type="entry name" value="MFS"/>
    <property type="match status" value="1"/>
</dbReference>
<feature type="transmembrane region" description="Helical" evidence="7">
    <location>
        <begin position="88"/>
        <end position="107"/>
    </location>
</feature>
<protein>
    <submittedName>
        <fullName evidence="9">MFS transporter</fullName>
    </submittedName>
</protein>
<dbReference type="NCBIfam" id="TIGR00711">
    <property type="entry name" value="efflux_EmrB"/>
    <property type="match status" value="1"/>
</dbReference>
<feature type="transmembrane region" description="Helical" evidence="7">
    <location>
        <begin position="21"/>
        <end position="45"/>
    </location>
</feature>
<dbReference type="Gene3D" id="1.20.1250.20">
    <property type="entry name" value="MFS general substrate transporter like domains"/>
    <property type="match status" value="1"/>
</dbReference>
<feature type="transmembrane region" description="Helical" evidence="7">
    <location>
        <begin position="371"/>
        <end position="392"/>
    </location>
</feature>
<keyword evidence="3" id="KW-1003">Cell membrane</keyword>
<feature type="transmembrane region" description="Helical" evidence="7">
    <location>
        <begin position="57"/>
        <end position="76"/>
    </location>
</feature>
<evidence type="ECO:0000256" key="6">
    <source>
        <dbReference type="ARBA" id="ARBA00023136"/>
    </source>
</evidence>
<dbReference type="CDD" id="cd17502">
    <property type="entry name" value="MFS_Azr1_MDR_like"/>
    <property type="match status" value="1"/>
</dbReference>
<dbReference type="PRINTS" id="PR01036">
    <property type="entry name" value="TCRTETB"/>
</dbReference>
<evidence type="ECO:0000256" key="1">
    <source>
        <dbReference type="ARBA" id="ARBA00004651"/>
    </source>
</evidence>
<keyword evidence="4 7" id="KW-0812">Transmembrane</keyword>
<dbReference type="InterPro" id="IPR011701">
    <property type="entry name" value="MFS"/>
</dbReference>
<keyword evidence="2" id="KW-0813">Transport</keyword>
<dbReference type="InterPro" id="IPR036259">
    <property type="entry name" value="MFS_trans_sf"/>
</dbReference>
<feature type="transmembrane region" description="Helical" evidence="7">
    <location>
        <begin position="313"/>
        <end position="330"/>
    </location>
</feature>
<feature type="domain" description="Major facilitator superfamily (MFS) profile" evidence="8">
    <location>
        <begin position="23"/>
        <end position="522"/>
    </location>
</feature>
<reference evidence="9" key="1">
    <citation type="journal article" date="2014" name="Int. J. Syst. Evol. Microbiol.">
        <title>Complete genome sequence of Corynebacterium casei LMG S-19264T (=DSM 44701T), isolated from a smear-ripened cheese.</title>
        <authorList>
            <consortium name="US DOE Joint Genome Institute (JGI-PGF)"/>
            <person name="Walter F."/>
            <person name="Albersmeier A."/>
            <person name="Kalinowski J."/>
            <person name="Ruckert C."/>
        </authorList>
    </citation>
    <scope>NUCLEOTIDE SEQUENCE</scope>
    <source>
        <strain evidence="9">JCM 14371</strain>
    </source>
</reference>
<dbReference type="Proteomes" id="UP000635726">
    <property type="component" value="Unassembled WGS sequence"/>
</dbReference>
<accession>A0A917UKT0</accession>
<feature type="transmembrane region" description="Helical" evidence="7">
    <location>
        <begin position="146"/>
        <end position="168"/>
    </location>
</feature>
<dbReference type="Gene3D" id="1.20.1720.10">
    <property type="entry name" value="Multidrug resistance protein D"/>
    <property type="match status" value="1"/>
</dbReference>
<proteinExistence type="predicted"/>
<evidence type="ECO:0000259" key="8">
    <source>
        <dbReference type="PROSITE" id="PS50850"/>
    </source>
</evidence>
<feature type="transmembrane region" description="Helical" evidence="7">
    <location>
        <begin position="499"/>
        <end position="517"/>
    </location>
</feature>
<dbReference type="FunFam" id="1.20.1720.10:FF:000004">
    <property type="entry name" value="EmrB/QacA family drug resistance transporter"/>
    <property type="match status" value="1"/>
</dbReference>
<feature type="transmembrane region" description="Helical" evidence="7">
    <location>
        <begin position="113"/>
        <end position="134"/>
    </location>
</feature>
<gene>
    <name evidence="9" type="ORF">GCM10008939_05470</name>
</gene>
<feature type="transmembrane region" description="Helical" evidence="7">
    <location>
        <begin position="234"/>
        <end position="257"/>
    </location>
</feature>
<dbReference type="SUPFAM" id="SSF103473">
    <property type="entry name" value="MFS general substrate transporter"/>
    <property type="match status" value="1"/>
</dbReference>
<evidence type="ECO:0000313" key="9">
    <source>
        <dbReference type="EMBL" id="GGJ64459.1"/>
    </source>
</evidence>
<keyword evidence="10" id="KW-1185">Reference proteome</keyword>
<evidence type="ECO:0000313" key="10">
    <source>
        <dbReference type="Proteomes" id="UP000635726"/>
    </source>
</evidence>
<dbReference type="PANTHER" id="PTHR23501:SF197">
    <property type="entry name" value="COMD"/>
    <property type="match status" value="1"/>
</dbReference>
<dbReference type="EMBL" id="BMOE01000001">
    <property type="protein sequence ID" value="GGJ64459.1"/>
    <property type="molecule type" value="Genomic_DNA"/>
</dbReference>
<feature type="transmembrane region" description="Helical" evidence="7">
    <location>
        <begin position="208"/>
        <end position="228"/>
    </location>
</feature>
<dbReference type="RefSeq" id="WP_229670702.1">
    <property type="nucleotide sequence ID" value="NZ_BMOE01000001.1"/>
</dbReference>
<comment type="caution">
    <text evidence="9">The sequence shown here is derived from an EMBL/GenBank/DDBJ whole genome shotgun (WGS) entry which is preliminary data.</text>
</comment>
<dbReference type="GO" id="GO:0022857">
    <property type="term" value="F:transmembrane transporter activity"/>
    <property type="evidence" value="ECO:0007669"/>
    <property type="project" value="InterPro"/>
</dbReference>
<dbReference type="GO" id="GO:0005886">
    <property type="term" value="C:plasma membrane"/>
    <property type="evidence" value="ECO:0007669"/>
    <property type="project" value="UniProtKB-SubCell"/>
</dbReference>
<evidence type="ECO:0000256" key="2">
    <source>
        <dbReference type="ARBA" id="ARBA00022448"/>
    </source>
</evidence>
<feature type="transmembrane region" description="Helical" evidence="7">
    <location>
        <begin position="278"/>
        <end position="301"/>
    </location>
</feature>
<feature type="transmembrane region" description="Helical" evidence="7">
    <location>
        <begin position="342"/>
        <end position="359"/>
    </location>
</feature>
<organism evidence="9 10">
    <name type="scientific">Deinococcus aquiradiocola</name>
    <dbReference type="NCBI Taxonomy" id="393059"/>
    <lineage>
        <taxon>Bacteria</taxon>
        <taxon>Thermotogati</taxon>
        <taxon>Deinococcota</taxon>
        <taxon>Deinococci</taxon>
        <taxon>Deinococcales</taxon>
        <taxon>Deinococcaceae</taxon>
        <taxon>Deinococcus</taxon>
    </lineage>
</organism>
<dbReference type="AlphaFoldDB" id="A0A917UKT0"/>
<evidence type="ECO:0000256" key="7">
    <source>
        <dbReference type="SAM" id="Phobius"/>
    </source>
</evidence>
<keyword evidence="6 7" id="KW-0472">Membrane</keyword>
<keyword evidence="5 7" id="KW-1133">Transmembrane helix</keyword>
<dbReference type="PANTHER" id="PTHR23501">
    <property type="entry name" value="MAJOR FACILITATOR SUPERFAMILY"/>
    <property type="match status" value="1"/>
</dbReference>
<reference evidence="9" key="2">
    <citation type="submission" date="2020-09" db="EMBL/GenBank/DDBJ databases">
        <authorList>
            <person name="Sun Q."/>
            <person name="Ohkuma M."/>
        </authorList>
    </citation>
    <scope>NUCLEOTIDE SEQUENCE</scope>
    <source>
        <strain evidence="9">JCM 14371</strain>
    </source>
</reference>
<dbReference type="InterPro" id="IPR004638">
    <property type="entry name" value="EmrB-like"/>
</dbReference>
<evidence type="ECO:0000256" key="4">
    <source>
        <dbReference type="ARBA" id="ARBA00022692"/>
    </source>
</evidence>
<evidence type="ECO:0000256" key="3">
    <source>
        <dbReference type="ARBA" id="ARBA00022475"/>
    </source>
</evidence>
<dbReference type="Pfam" id="PF07690">
    <property type="entry name" value="MFS_1"/>
    <property type="match status" value="1"/>
</dbReference>
<sequence>MSAPAIPAPGAAPTMTHREKMLAFSGVLLVLFLASLNGTVVGTALPRIIAELGGLNLYTWAFTAYILSQTVTIPIYGKLSDIYGRKVILLFGIVMFMIGSVLGGFSQSMMELIVFRAVQGIGGGALMSMAFAAIGDIFTPIERGKYQGLTGGVFGVSSVVGPLIGGFLTDHLSWRWVFFVNVPLAVVAFLFIVRFLKLQTIRVKSSVDYLGAVLLVAFAVPLLLALTWGGSTYAWGSAVVVSLLAGSAVMLAAFVWWQARTRSPILELALFRNATFTVSNIAGFLSMAGMYGAILYLPLFMQSVKGVSASNSGIVLAPLMLGLVVTSTLAGQIVSRTGRYKGFILGGLVLMTVSLFFGSRLTPATSTSTVVWLMVVLGMGLGPTSSLFTLAVQSSTERSKLGMATSANQFFRNMGSTIGAAVFGAIQTAHLAQIPAQLPAVARTLPRPLAQAAANPNVLSNPEALARVHPLVSGVIGESGFQAIVNVLKSALSGAVAEVFLLASVLSLVALLVTVMLPNLNIRDAARKVAPAVHTKRSPSTERQLAGVLLLDIARRVTREPERFPHLSRAVADLSPDHDAASAARDLLLPVARRILSEQDAAPATD</sequence>
<evidence type="ECO:0000256" key="5">
    <source>
        <dbReference type="ARBA" id="ARBA00022989"/>
    </source>
</evidence>
<name>A0A917UKT0_9DEIO</name>
<comment type="subcellular location">
    <subcellularLocation>
        <location evidence="1">Cell membrane</location>
        <topology evidence="1">Multi-pass membrane protein</topology>
    </subcellularLocation>
</comment>